<evidence type="ECO:0008006" key="4">
    <source>
        <dbReference type="Google" id="ProtNLM"/>
    </source>
</evidence>
<keyword evidence="3" id="KW-1185">Reference proteome</keyword>
<comment type="caution">
    <text evidence="2">The sequence shown here is derived from an EMBL/GenBank/DDBJ whole genome shotgun (WGS) entry which is preliminary data.</text>
</comment>
<keyword evidence="1" id="KW-0472">Membrane</keyword>
<keyword evidence="1" id="KW-0812">Transmembrane</keyword>
<keyword evidence="1" id="KW-1133">Transmembrane helix</keyword>
<accession>A0ABR8VZT2</accession>
<dbReference type="Proteomes" id="UP000621930">
    <property type="component" value="Unassembled WGS sequence"/>
</dbReference>
<sequence length="223" mass="26247">MKEHIYKNLGKYGFLGAGLFIILAILLFNHYWSALGVNPKTTMLPEITKEYEEFKDYTTLLFYLISAVGSILSSLLIILFYGAWKEQHNKTVISDEAKKVWNLLVELSIETLDLDHDYYNLQVSDYLYFNENKKILDKIENIKKNTENAMVRFDYFNELSGSKDASILYMEFYGIYKDYKTYLEKIGDKETVSDIEVTETDFRERLCEANQNIRLHLRQFILA</sequence>
<evidence type="ECO:0000313" key="2">
    <source>
        <dbReference type="EMBL" id="MBD8010268.1"/>
    </source>
</evidence>
<evidence type="ECO:0000256" key="1">
    <source>
        <dbReference type="SAM" id="Phobius"/>
    </source>
</evidence>
<proteinExistence type="predicted"/>
<evidence type="ECO:0000313" key="3">
    <source>
        <dbReference type="Proteomes" id="UP000621930"/>
    </source>
</evidence>
<feature type="transmembrane region" description="Helical" evidence="1">
    <location>
        <begin position="12"/>
        <end position="32"/>
    </location>
</feature>
<dbReference type="EMBL" id="JACSPT010000020">
    <property type="protein sequence ID" value="MBD8010268.1"/>
    <property type="molecule type" value="Genomic_DNA"/>
</dbReference>
<organism evidence="2 3">
    <name type="scientific">Acinetobacter pecorum</name>
    <dbReference type="NCBI Taxonomy" id="2762215"/>
    <lineage>
        <taxon>Bacteria</taxon>
        <taxon>Pseudomonadati</taxon>
        <taxon>Pseudomonadota</taxon>
        <taxon>Gammaproteobacteria</taxon>
        <taxon>Moraxellales</taxon>
        <taxon>Moraxellaceae</taxon>
        <taxon>Acinetobacter</taxon>
    </lineage>
</organism>
<gene>
    <name evidence="2" type="ORF">H9629_13110</name>
</gene>
<name>A0ABR8VZT2_9GAMM</name>
<protein>
    <recommendedName>
        <fullName evidence="4">Phage abortive infection protein</fullName>
    </recommendedName>
</protein>
<reference evidence="2 3" key="1">
    <citation type="submission" date="2020-08" db="EMBL/GenBank/DDBJ databases">
        <title>A Genomic Blueprint of the Chicken Gut Microbiome.</title>
        <authorList>
            <person name="Gilroy R."/>
            <person name="Ravi A."/>
            <person name="Getino M."/>
            <person name="Pursley I."/>
            <person name="Horton D.L."/>
            <person name="Alikhan N.-F."/>
            <person name="Baker D."/>
            <person name="Gharbi K."/>
            <person name="Hall N."/>
            <person name="Watson M."/>
            <person name="Adriaenssens E.M."/>
            <person name="Foster-Nyarko E."/>
            <person name="Jarju S."/>
            <person name="Secka A."/>
            <person name="Antonio M."/>
            <person name="Oren A."/>
            <person name="Chaudhuri R."/>
            <person name="La Ragione R.M."/>
            <person name="Hildebrand F."/>
            <person name="Pallen M.J."/>
        </authorList>
    </citation>
    <scope>NUCLEOTIDE SEQUENCE [LARGE SCALE GENOMIC DNA]</scope>
    <source>
        <strain evidence="2 3">Sa1BUA6</strain>
    </source>
</reference>
<feature type="transmembrane region" description="Helical" evidence="1">
    <location>
        <begin position="60"/>
        <end position="84"/>
    </location>
</feature>
<dbReference type="RefSeq" id="WP_191731253.1">
    <property type="nucleotide sequence ID" value="NZ_JACSPT010000020.1"/>
</dbReference>